<comment type="similarity">
    <text evidence="2">Belongs to the class-V pyridoxal-phosphate-dependent aminotransferase family. NifS/IscS subfamily.</text>
</comment>
<dbReference type="InterPro" id="IPR016454">
    <property type="entry name" value="Cysteine_dSase"/>
</dbReference>
<dbReference type="InterPro" id="IPR015424">
    <property type="entry name" value="PyrdxlP-dep_Trfase"/>
</dbReference>
<reference evidence="9" key="1">
    <citation type="submission" date="2009-04" db="EMBL/GenBank/DDBJ databases">
        <authorList>
            <person name="Weinstock G."/>
            <person name="Sodergren E."/>
            <person name="Clifton S."/>
            <person name="Fulton L."/>
            <person name="Fulton B."/>
            <person name="Courtney L."/>
            <person name="Fronick C."/>
            <person name="Harrison M."/>
            <person name="Strong C."/>
            <person name="Farmer C."/>
            <person name="Delahaunty K."/>
            <person name="Markovic C."/>
            <person name="Hall O."/>
            <person name="Minx P."/>
            <person name="Tomlinson C."/>
            <person name="Mitreva M."/>
            <person name="Nelson J."/>
            <person name="Hou S."/>
            <person name="Wollam A."/>
            <person name="Pepin K.H."/>
            <person name="Johnson M."/>
            <person name="Bhonagiri V."/>
            <person name="Nash W.E."/>
            <person name="Warren W."/>
            <person name="Chinwalla A."/>
            <person name="Mardis E.R."/>
            <person name="Wilson R.K."/>
        </authorList>
    </citation>
    <scope>NUCLEOTIDE SEQUENCE [LARGE SCALE GENOMIC DNA]</scope>
    <source>
        <strain evidence="9">DSM 14600</strain>
    </source>
</reference>
<accession>C4G937</accession>
<evidence type="ECO:0000259" key="8">
    <source>
        <dbReference type="Pfam" id="PF00266"/>
    </source>
</evidence>
<keyword evidence="4" id="KW-0663">Pyridoxal phosphate</keyword>
<evidence type="ECO:0000313" key="10">
    <source>
        <dbReference type="Proteomes" id="UP000003494"/>
    </source>
</evidence>
<dbReference type="InterPro" id="IPR015422">
    <property type="entry name" value="PyrdxlP-dep_Trfase_small"/>
</dbReference>
<evidence type="ECO:0000256" key="7">
    <source>
        <dbReference type="RuleBase" id="RU004504"/>
    </source>
</evidence>
<dbReference type="GO" id="GO:0046872">
    <property type="term" value="F:metal ion binding"/>
    <property type="evidence" value="ECO:0007669"/>
    <property type="project" value="UniProtKB-KW"/>
</dbReference>
<keyword evidence="3" id="KW-0479">Metal-binding</keyword>
<keyword evidence="6" id="KW-0411">Iron-sulfur</keyword>
<dbReference type="InterPro" id="IPR020578">
    <property type="entry name" value="Aminotrans_V_PyrdxlP_BS"/>
</dbReference>
<evidence type="ECO:0000256" key="4">
    <source>
        <dbReference type="ARBA" id="ARBA00022898"/>
    </source>
</evidence>
<dbReference type="STRING" id="626523.GCWU000342_00487"/>
<feature type="domain" description="Aminotransferase class V" evidence="8">
    <location>
        <begin position="3"/>
        <end position="366"/>
    </location>
</feature>
<dbReference type="Gene3D" id="1.10.260.50">
    <property type="match status" value="1"/>
</dbReference>
<dbReference type="GO" id="GO:0008483">
    <property type="term" value="F:transaminase activity"/>
    <property type="evidence" value="ECO:0007669"/>
    <property type="project" value="UniProtKB-KW"/>
</dbReference>
<dbReference type="PROSITE" id="PS00595">
    <property type="entry name" value="AA_TRANSFER_CLASS_5"/>
    <property type="match status" value="1"/>
</dbReference>
<name>C4G937_9FIRM</name>
<protein>
    <submittedName>
        <fullName evidence="9">Aminotransferase, class V</fullName>
    </submittedName>
</protein>
<comment type="cofactor">
    <cofactor evidence="1 7">
        <name>pyridoxal 5'-phosphate</name>
        <dbReference type="ChEBI" id="CHEBI:597326"/>
    </cofactor>
</comment>
<dbReference type="PIRSF" id="PIRSF005572">
    <property type="entry name" value="NifS"/>
    <property type="match status" value="1"/>
</dbReference>
<dbReference type="SUPFAM" id="SSF53383">
    <property type="entry name" value="PLP-dependent transferases"/>
    <property type="match status" value="1"/>
</dbReference>
<dbReference type="Proteomes" id="UP000003494">
    <property type="component" value="Unassembled WGS sequence"/>
</dbReference>
<evidence type="ECO:0000256" key="2">
    <source>
        <dbReference type="ARBA" id="ARBA00006490"/>
    </source>
</evidence>
<evidence type="ECO:0000313" key="9">
    <source>
        <dbReference type="EMBL" id="EEP29134.1"/>
    </source>
</evidence>
<comment type="caution">
    <text evidence="9">The sequence shown here is derived from an EMBL/GenBank/DDBJ whole genome shotgun (WGS) entry which is preliminary data.</text>
</comment>
<evidence type="ECO:0000256" key="3">
    <source>
        <dbReference type="ARBA" id="ARBA00022723"/>
    </source>
</evidence>
<dbReference type="eggNOG" id="COG1104">
    <property type="taxonomic scope" value="Bacteria"/>
</dbReference>
<dbReference type="PANTHER" id="PTHR11601:SF50">
    <property type="entry name" value="CYSTEINE DESULFURASE ISCS 2-RELATED"/>
    <property type="match status" value="1"/>
</dbReference>
<dbReference type="HOGENOM" id="CLU_003433_0_0_9"/>
<keyword evidence="5" id="KW-0408">Iron</keyword>
<sequence length="384" mass="42181">MEVYLDNSATTQTDQEVVDLMVKVLRKDYGNPSALHQKGMDAEAYLKEARERIARTLKAKSREIVFTSGGTEGNNLLVRGAAHANHRAGRHILTSPFEHACVYESMRSLAEEGFEIENLKVDGDGRINLEELRSRIRPDTILVSIMQINNEIGTLQPLEELGPLIKAVNPNCLFHTDAVQSYGKVKIIPKDMGIDLLAASGHKIHGPKGSGFVYIKDKCRVEPLLLGGGQERGLRSGTENTAAIAGLGLAAEKICANLEEEQNRLYALKEHMVKSLSQIPGLTVNGRTGRDSAPQIISVSLAGVRAEVMLHALEERGVYVSAGSACSSNHPRISRTLQAIGLNRDLLDSTIRISLSVYTTMEEIDYACDCMEQLMPVLARFRRH</sequence>
<gene>
    <name evidence="9" type="ORF">GCWU000342_00487</name>
</gene>
<keyword evidence="9" id="KW-0808">Transferase</keyword>
<proteinExistence type="inferred from homology"/>
<evidence type="ECO:0000256" key="5">
    <source>
        <dbReference type="ARBA" id="ARBA00023004"/>
    </source>
</evidence>
<dbReference type="InterPro" id="IPR015421">
    <property type="entry name" value="PyrdxlP-dep_Trfase_major"/>
</dbReference>
<organism evidence="9 10">
    <name type="scientific">Shuttleworthella satelles DSM 14600</name>
    <dbReference type="NCBI Taxonomy" id="626523"/>
    <lineage>
        <taxon>Bacteria</taxon>
        <taxon>Bacillati</taxon>
        <taxon>Bacillota</taxon>
        <taxon>Clostridia</taxon>
        <taxon>Lachnospirales</taxon>
        <taxon>Lachnospiraceae</taxon>
        <taxon>Shuttleworthella</taxon>
    </lineage>
</organism>
<dbReference type="GO" id="GO:0051536">
    <property type="term" value="F:iron-sulfur cluster binding"/>
    <property type="evidence" value="ECO:0007669"/>
    <property type="project" value="UniProtKB-KW"/>
</dbReference>
<dbReference type="RefSeq" id="WP_006905522.1">
    <property type="nucleotide sequence ID" value="NZ_GG665866.1"/>
</dbReference>
<dbReference type="Pfam" id="PF00266">
    <property type="entry name" value="Aminotran_5"/>
    <property type="match status" value="1"/>
</dbReference>
<keyword evidence="9" id="KW-0032">Aminotransferase</keyword>
<dbReference type="Gene3D" id="3.90.1150.10">
    <property type="entry name" value="Aspartate Aminotransferase, domain 1"/>
    <property type="match status" value="1"/>
</dbReference>
<evidence type="ECO:0000256" key="6">
    <source>
        <dbReference type="ARBA" id="ARBA00023014"/>
    </source>
</evidence>
<dbReference type="InterPro" id="IPR000192">
    <property type="entry name" value="Aminotrans_V_dom"/>
</dbReference>
<dbReference type="Gene3D" id="3.40.640.10">
    <property type="entry name" value="Type I PLP-dependent aspartate aminotransferase-like (Major domain)"/>
    <property type="match status" value="1"/>
</dbReference>
<dbReference type="AlphaFoldDB" id="C4G937"/>
<dbReference type="PANTHER" id="PTHR11601">
    <property type="entry name" value="CYSTEINE DESULFURYLASE FAMILY MEMBER"/>
    <property type="match status" value="1"/>
</dbReference>
<evidence type="ECO:0000256" key="1">
    <source>
        <dbReference type="ARBA" id="ARBA00001933"/>
    </source>
</evidence>
<keyword evidence="10" id="KW-1185">Reference proteome</keyword>
<dbReference type="EMBL" id="ACIP02000001">
    <property type="protein sequence ID" value="EEP29134.1"/>
    <property type="molecule type" value="Genomic_DNA"/>
</dbReference>